<dbReference type="InterPro" id="IPR036388">
    <property type="entry name" value="WH-like_DNA-bd_sf"/>
</dbReference>
<dbReference type="GO" id="GO:0000156">
    <property type="term" value="F:phosphorelay response regulator activity"/>
    <property type="evidence" value="ECO:0007669"/>
    <property type="project" value="TreeGrafter"/>
</dbReference>
<dbReference type="Pfam" id="PF00072">
    <property type="entry name" value="Response_reg"/>
    <property type="match status" value="1"/>
</dbReference>
<evidence type="ECO:0000256" key="4">
    <source>
        <dbReference type="ARBA" id="ARBA00023125"/>
    </source>
</evidence>
<dbReference type="Pfam" id="PF00486">
    <property type="entry name" value="Trans_reg_C"/>
    <property type="match status" value="1"/>
</dbReference>
<keyword evidence="5" id="KW-0804">Transcription</keyword>
<sequence length="235" mass="26786">MTNHYLKEKKILLVDDQADLLEMTADFLRQGGYQKISTAQSAEEALELVKKTPPDLAILDIMLPDMNGFDLMKRLREKQNYPILFLSARGEAEDRLRGYDLGADDYVVKPFLAKELLYKITAILRRAYPKAESRFDLVDCQVDLEAAEVIRGQDRTRLTAKEVALLRVLYRNEGKIVTIDNLCQAVWGDNPFGYEEALMTHVRRVRKKIEANPSQPQCLVTAKGLGYKLLTKGHV</sequence>
<proteinExistence type="predicted"/>
<dbReference type="GO" id="GO:0032993">
    <property type="term" value="C:protein-DNA complex"/>
    <property type="evidence" value="ECO:0007669"/>
    <property type="project" value="TreeGrafter"/>
</dbReference>
<dbReference type="CDD" id="cd17574">
    <property type="entry name" value="REC_OmpR"/>
    <property type="match status" value="1"/>
</dbReference>
<evidence type="ECO:0000259" key="9">
    <source>
        <dbReference type="PROSITE" id="PS51755"/>
    </source>
</evidence>
<dbReference type="InterPro" id="IPR011006">
    <property type="entry name" value="CheY-like_superfamily"/>
</dbReference>
<organism evidence="10 12">
    <name type="scientific">Aerococcus sanguinicola</name>
    <dbReference type="NCBI Taxonomy" id="119206"/>
    <lineage>
        <taxon>Bacteria</taxon>
        <taxon>Bacillati</taxon>
        <taxon>Bacillota</taxon>
        <taxon>Bacilli</taxon>
        <taxon>Lactobacillales</taxon>
        <taxon>Aerococcaceae</taxon>
        <taxon>Aerococcus</taxon>
    </lineage>
</organism>
<accession>A0A0X8FAN8</accession>
<reference evidence="11 13" key="3">
    <citation type="submission" date="2017-12" db="EMBL/GenBank/DDBJ databases">
        <title>Phylogenetic diversity of female urinary microbiome.</title>
        <authorList>
            <person name="Thomas-White K."/>
            <person name="Wolfe A.J."/>
        </authorList>
    </citation>
    <scope>NUCLEOTIDE SEQUENCE [LARGE SCALE GENOMIC DNA]</scope>
    <source>
        <strain evidence="11 13">UMB0139</strain>
    </source>
</reference>
<dbReference type="GO" id="GO:0005829">
    <property type="term" value="C:cytosol"/>
    <property type="evidence" value="ECO:0007669"/>
    <property type="project" value="TreeGrafter"/>
</dbReference>
<dbReference type="GO" id="GO:0006355">
    <property type="term" value="P:regulation of DNA-templated transcription"/>
    <property type="evidence" value="ECO:0007669"/>
    <property type="project" value="InterPro"/>
</dbReference>
<dbReference type="InterPro" id="IPR001789">
    <property type="entry name" value="Sig_transdc_resp-reg_receiver"/>
</dbReference>
<evidence type="ECO:0000256" key="5">
    <source>
        <dbReference type="ARBA" id="ARBA00023163"/>
    </source>
</evidence>
<dbReference type="GeneID" id="92902927"/>
<dbReference type="InterPro" id="IPR001867">
    <property type="entry name" value="OmpR/PhoB-type_DNA-bd"/>
</dbReference>
<evidence type="ECO:0000313" key="12">
    <source>
        <dbReference type="Proteomes" id="UP000069912"/>
    </source>
</evidence>
<reference evidence="12" key="2">
    <citation type="submission" date="2016-01" db="EMBL/GenBank/DDBJ databases">
        <title>Six Aerococcus type strain genome sequencing and assembly using PacBio and Illumina Hiseq.</title>
        <authorList>
            <person name="Carkaci D."/>
            <person name="Dargis R."/>
            <person name="Nielsen X.C."/>
            <person name="Skovgaard O."/>
            <person name="Fuursted K."/>
            <person name="Christensen J.J."/>
        </authorList>
    </citation>
    <scope>NUCLEOTIDE SEQUENCE [LARGE SCALE GENOMIC DNA]</scope>
    <source>
        <strain evidence="12">CCUG43001</strain>
    </source>
</reference>
<dbReference type="Proteomes" id="UP000069912">
    <property type="component" value="Chromosome"/>
</dbReference>
<dbReference type="EMBL" id="PKGY01000003">
    <property type="protein sequence ID" value="PKZ21580.1"/>
    <property type="molecule type" value="Genomic_DNA"/>
</dbReference>
<evidence type="ECO:0000256" key="6">
    <source>
        <dbReference type="PROSITE-ProRule" id="PRU00169"/>
    </source>
</evidence>
<dbReference type="PROSITE" id="PS51755">
    <property type="entry name" value="OMPR_PHOB"/>
    <property type="match status" value="1"/>
</dbReference>
<dbReference type="SMART" id="SM00862">
    <property type="entry name" value="Trans_reg_C"/>
    <property type="match status" value="1"/>
</dbReference>
<keyword evidence="4 7" id="KW-0238">DNA-binding</keyword>
<dbReference type="Gene3D" id="6.10.250.690">
    <property type="match status" value="1"/>
</dbReference>
<dbReference type="PANTHER" id="PTHR48111">
    <property type="entry name" value="REGULATOR OF RPOS"/>
    <property type="match status" value="1"/>
</dbReference>
<evidence type="ECO:0000259" key="8">
    <source>
        <dbReference type="PROSITE" id="PS50110"/>
    </source>
</evidence>
<feature type="modified residue" description="4-aspartylphosphate" evidence="6">
    <location>
        <position position="60"/>
    </location>
</feature>
<keyword evidence="1 6" id="KW-0597">Phosphoprotein</keyword>
<evidence type="ECO:0000256" key="1">
    <source>
        <dbReference type="ARBA" id="ARBA00022553"/>
    </source>
</evidence>
<dbReference type="PROSITE" id="PS50110">
    <property type="entry name" value="RESPONSE_REGULATORY"/>
    <property type="match status" value="1"/>
</dbReference>
<dbReference type="PANTHER" id="PTHR48111:SF40">
    <property type="entry name" value="PHOSPHATE REGULON TRANSCRIPTIONAL REGULATORY PROTEIN PHOB"/>
    <property type="match status" value="1"/>
</dbReference>
<dbReference type="Proteomes" id="UP000234239">
    <property type="component" value="Unassembled WGS sequence"/>
</dbReference>
<evidence type="ECO:0000313" key="11">
    <source>
        <dbReference type="EMBL" id="PKZ21580.1"/>
    </source>
</evidence>
<dbReference type="Gene3D" id="3.40.50.2300">
    <property type="match status" value="1"/>
</dbReference>
<dbReference type="AlphaFoldDB" id="A0A0X8FAN8"/>
<feature type="domain" description="OmpR/PhoB-type" evidence="9">
    <location>
        <begin position="132"/>
        <end position="231"/>
    </location>
</feature>
<gene>
    <name evidence="10" type="ORF">AWM72_02450</name>
    <name evidence="11" type="ORF">CYJ28_06645</name>
</gene>
<dbReference type="SUPFAM" id="SSF52172">
    <property type="entry name" value="CheY-like"/>
    <property type="match status" value="1"/>
</dbReference>
<dbReference type="EMBL" id="CP014160">
    <property type="protein sequence ID" value="AMB93690.1"/>
    <property type="molecule type" value="Genomic_DNA"/>
</dbReference>
<protein>
    <submittedName>
        <fullName evidence="11">DNA-binding response regulator</fullName>
    </submittedName>
    <submittedName>
        <fullName evidence="10">Two-component system response regulator</fullName>
    </submittedName>
</protein>
<evidence type="ECO:0000256" key="7">
    <source>
        <dbReference type="PROSITE-ProRule" id="PRU01091"/>
    </source>
</evidence>
<keyword evidence="3" id="KW-0805">Transcription regulation</keyword>
<keyword evidence="2" id="KW-0902">Two-component regulatory system</keyword>
<feature type="DNA-binding region" description="OmpR/PhoB-type" evidence="7">
    <location>
        <begin position="132"/>
        <end position="231"/>
    </location>
</feature>
<dbReference type="SMART" id="SM00448">
    <property type="entry name" value="REC"/>
    <property type="match status" value="1"/>
</dbReference>
<dbReference type="InterPro" id="IPR039420">
    <property type="entry name" value="WalR-like"/>
</dbReference>
<evidence type="ECO:0000313" key="10">
    <source>
        <dbReference type="EMBL" id="AMB93690.1"/>
    </source>
</evidence>
<keyword evidence="12" id="KW-1185">Reference proteome</keyword>
<dbReference type="GO" id="GO:0000976">
    <property type="term" value="F:transcription cis-regulatory region binding"/>
    <property type="evidence" value="ECO:0007669"/>
    <property type="project" value="TreeGrafter"/>
</dbReference>
<evidence type="ECO:0000256" key="2">
    <source>
        <dbReference type="ARBA" id="ARBA00023012"/>
    </source>
</evidence>
<dbReference type="RefSeq" id="WP_067972642.1">
    <property type="nucleotide sequence ID" value="NZ_CAJHKM010000004.1"/>
</dbReference>
<dbReference type="CDD" id="cd00383">
    <property type="entry name" value="trans_reg_C"/>
    <property type="match status" value="1"/>
</dbReference>
<name>A0A0X8FAN8_9LACT</name>
<reference evidence="10 12" key="1">
    <citation type="journal article" date="2016" name="Genome Announc.">
        <title>Complete Genome Sequences of Aerococcus christensenii CCUG 28831T, Aerococcus sanguinicola CCUG 43001T, Aerococcus urinae CCUG 36881T, Aerococcus urinaeequi CCUG 28094T, Aerococcus urinaehominis CCUG 42038 BT, and Aerococcus viridans CCUG 4311T.</title>
        <authorList>
            <person name="Carkaci D."/>
            <person name="Dargis R."/>
            <person name="Nielsen X.C."/>
            <person name="Skovgaard O."/>
            <person name="Fuursted K."/>
            <person name="Christensen J.J."/>
        </authorList>
    </citation>
    <scope>NUCLEOTIDE SEQUENCE [LARGE SCALE GENOMIC DNA]</scope>
    <source>
        <strain evidence="10 12">CCUG43001</strain>
    </source>
</reference>
<dbReference type="KEGG" id="asan:AWM72_02450"/>
<feature type="domain" description="Response regulatory" evidence="8">
    <location>
        <begin position="10"/>
        <end position="124"/>
    </location>
</feature>
<evidence type="ECO:0000256" key="3">
    <source>
        <dbReference type="ARBA" id="ARBA00023015"/>
    </source>
</evidence>
<dbReference type="OrthoDB" id="9790442at2"/>
<evidence type="ECO:0000313" key="13">
    <source>
        <dbReference type="Proteomes" id="UP000234239"/>
    </source>
</evidence>
<dbReference type="Gene3D" id="1.10.10.10">
    <property type="entry name" value="Winged helix-like DNA-binding domain superfamily/Winged helix DNA-binding domain"/>
    <property type="match status" value="1"/>
</dbReference>